<dbReference type="Pfam" id="PF00106">
    <property type="entry name" value="adh_short"/>
    <property type="match status" value="1"/>
</dbReference>
<name>A0A4R3K866_9FIRM</name>
<keyword evidence="3" id="KW-0560">Oxidoreductase</keyword>
<proteinExistence type="inferred from homology"/>
<dbReference type="AlphaFoldDB" id="A0A4R3K866"/>
<evidence type="ECO:0000256" key="1">
    <source>
        <dbReference type="ARBA" id="ARBA00006484"/>
    </source>
</evidence>
<organism evidence="5 6">
    <name type="scientific">Muricomes intestini</name>
    <dbReference type="NCBI Taxonomy" id="1796634"/>
    <lineage>
        <taxon>Bacteria</taxon>
        <taxon>Bacillati</taxon>
        <taxon>Bacillota</taxon>
        <taxon>Clostridia</taxon>
        <taxon>Lachnospirales</taxon>
        <taxon>Lachnospiraceae</taxon>
        <taxon>Muricomes</taxon>
    </lineage>
</organism>
<dbReference type="PRINTS" id="PR00081">
    <property type="entry name" value="GDHRDH"/>
</dbReference>
<dbReference type="Gene3D" id="3.40.50.720">
    <property type="entry name" value="NAD(P)-binding Rossmann-like Domain"/>
    <property type="match status" value="1"/>
</dbReference>
<accession>A0A4R3K866</accession>
<dbReference type="GO" id="GO:0016491">
    <property type="term" value="F:oxidoreductase activity"/>
    <property type="evidence" value="ECO:0007669"/>
    <property type="project" value="UniProtKB-KW"/>
</dbReference>
<keyword evidence="6" id="KW-1185">Reference proteome</keyword>
<evidence type="ECO:0000313" key="6">
    <source>
        <dbReference type="Proteomes" id="UP000295726"/>
    </source>
</evidence>
<comment type="similarity">
    <text evidence="1">Belongs to the short-chain dehydrogenases/reductases (SDR) family.</text>
</comment>
<protein>
    <recommendedName>
        <fullName evidence="7">Short-subunit dehydrogenase</fullName>
    </recommendedName>
</protein>
<dbReference type="OrthoDB" id="9808814at2"/>
<dbReference type="Proteomes" id="UP000295726">
    <property type="component" value="Unassembled WGS sequence"/>
</dbReference>
<dbReference type="PANTHER" id="PTHR43391">
    <property type="entry name" value="RETINOL DEHYDROGENASE-RELATED"/>
    <property type="match status" value="1"/>
</dbReference>
<dbReference type="InterPro" id="IPR020904">
    <property type="entry name" value="Sc_DH/Rdtase_CS"/>
</dbReference>
<gene>
    <name evidence="5" type="ORF">EDD59_1098</name>
</gene>
<dbReference type="GO" id="GO:0005829">
    <property type="term" value="C:cytosol"/>
    <property type="evidence" value="ECO:0007669"/>
    <property type="project" value="TreeGrafter"/>
</dbReference>
<evidence type="ECO:0000256" key="4">
    <source>
        <dbReference type="SAM" id="MobiDB-lite"/>
    </source>
</evidence>
<keyword evidence="2" id="KW-0521">NADP</keyword>
<evidence type="ECO:0000256" key="2">
    <source>
        <dbReference type="ARBA" id="ARBA00022857"/>
    </source>
</evidence>
<dbReference type="RefSeq" id="WP_132380865.1">
    <property type="nucleotide sequence ID" value="NZ_DAIPCY010000005.1"/>
</dbReference>
<evidence type="ECO:0000256" key="3">
    <source>
        <dbReference type="ARBA" id="ARBA00023002"/>
    </source>
</evidence>
<dbReference type="PANTHER" id="PTHR43391:SF14">
    <property type="entry name" value="DEHYDROGENASE_REDUCTASE SDR FAMILY PROTEIN 7-LIKE"/>
    <property type="match status" value="1"/>
</dbReference>
<dbReference type="SUPFAM" id="SSF51735">
    <property type="entry name" value="NAD(P)-binding Rossmann-fold domains"/>
    <property type="match status" value="1"/>
</dbReference>
<dbReference type="EMBL" id="SLZZ01000009">
    <property type="protein sequence ID" value="TCS79077.1"/>
    <property type="molecule type" value="Genomic_DNA"/>
</dbReference>
<comment type="caution">
    <text evidence="5">The sequence shown here is derived from an EMBL/GenBank/DDBJ whole genome shotgun (WGS) entry which is preliminary data.</text>
</comment>
<dbReference type="InterPro" id="IPR036291">
    <property type="entry name" value="NAD(P)-bd_dom_sf"/>
</dbReference>
<reference evidence="5 6" key="1">
    <citation type="submission" date="2019-03" db="EMBL/GenBank/DDBJ databases">
        <title>Genomic Encyclopedia of Type Strains, Phase IV (KMG-IV): sequencing the most valuable type-strain genomes for metagenomic binning, comparative biology and taxonomic classification.</title>
        <authorList>
            <person name="Goeker M."/>
        </authorList>
    </citation>
    <scope>NUCLEOTIDE SEQUENCE [LARGE SCALE GENOMIC DNA]</scope>
    <source>
        <strain evidence="5 6">DSM 29489</strain>
    </source>
</reference>
<feature type="region of interest" description="Disordered" evidence="4">
    <location>
        <begin position="256"/>
        <end position="286"/>
    </location>
</feature>
<evidence type="ECO:0000313" key="5">
    <source>
        <dbReference type="EMBL" id="TCS79077.1"/>
    </source>
</evidence>
<dbReference type="PROSITE" id="PS00061">
    <property type="entry name" value="ADH_SHORT"/>
    <property type="match status" value="1"/>
</dbReference>
<dbReference type="InterPro" id="IPR002347">
    <property type="entry name" value="SDR_fam"/>
</dbReference>
<sequence length="286" mass="31659">MRIAIVTGASSGIGREFVKQLPYFYRSLEEIWVIARRRERLETLANMSPVPLRIFEGDLTEGHVYSKLGNALETEKPNLRMLVNAAGFGKIGQVSKLAETAPSSQMEMVDLNCRALTRMTLTCLPYLSKGSRVIHMASAAAFLPQPSFAVYAATKAYVLSFSRGLGAELEDRGIFVTAVCPGPVDTEFFEISGSIKASWKTRVMAKPEKVVKQALLDSRNKKAVSIYGIAIKTAQVGAKLLPHRLVMKTFNVDSSSKKERHHYAENHNRRKRGGPEIRQDAGEVSE</sequence>
<evidence type="ECO:0008006" key="7">
    <source>
        <dbReference type="Google" id="ProtNLM"/>
    </source>
</evidence>
<feature type="compositionally biased region" description="Basic and acidic residues" evidence="4">
    <location>
        <begin position="262"/>
        <end position="286"/>
    </location>
</feature>